<organism evidence="2 3">
    <name type="scientific">Paenibacillus xylanilyticus</name>
    <dbReference type="NCBI Taxonomy" id="248903"/>
    <lineage>
        <taxon>Bacteria</taxon>
        <taxon>Bacillati</taxon>
        <taxon>Bacillota</taxon>
        <taxon>Bacilli</taxon>
        <taxon>Bacillales</taxon>
        <taxon>Paenibacillaceae</taxon>
        <taxon>Paenibacillus</taxon>
    </lineage>
</organism>
<dbReference type="EMBL" id="JABMCB010000202">
    <property type="protein sequence ID" value="NUU78936.1"/>
    <property type="molecule type" value="Genomic_DNA"/>
</dbReference>
<gene>
    <name evidence="2" type="ORF">HP552_27365</name>
</gene>
<dbReference type="PROSITE" id="PS51502">
    <property type="entry name" value="S_R_A_B_BARREL"/>
    <property type="match status" value="1"/>
</dbReference>
<dbReference type="Gene3D" id="3.30.70.100">
    <property type="match status" value="1"/>
</dbReference>
<accession>A0A7Y6C1U5</accession>
<reference evidence="2 3" key="1">
    <citation type="submission" date="2020-05" db="EMBL/GenBank/DDBJ databases">
        <title>Genome Sequencing of Type Strains.</title>
        <authorList>
            <person name="Lemaire J.F."/>
            <person name="Inderbitzin P."/>
            <person name="Gregorio O.A."/>
            <person name="Collins S.B."/>
            <person name="Wespe N."/>
            <person name="Knight-Connoni V."/>
        </authorList>
    </citation>
    <scope>NUCLEOTIDE SEQUENCE [LARGE SCALE GENOMIC DNA]</scope>
    <source>
        <strain evidence="2 3">LMG 21957</strain>
    </source>
</reference>
<dbReference type="InterPro" id="IPR011008">
    <property type="entry name" value="Dimeric_a/b-barrel"/>
</dbReference>
<dbReference type="AlphaFoldDB" id="A0A7Y6C1U5"/>
<sequence>MEMSSITHMVTFTLYDGKDTPGAEAFLKESANTLAVIPGVENFQVLRQVSSKNEFDYSFSMVFANQAAYDAYNDHPVHRKYVEERWEKEVSRFQEIDLIQHEDLA</sequence>
<name>A0A7Y6C1U5_9BACL</name>
<protein>
    <submittedName>
        <fullName evidence="2">Dabb family protein</fullName>
    </submittedName>
</protein>
<dbReference type="SUPFAM" id="SSF54909">
    <property type="entry name" value="Dimeric alpha+beta barrel"/>
    <property type="match status" value="1"/>
</dbReference>
<evidence type="ECO:0000259" key="1">
    <source>
        <dbReference type="PROSITE" id="PS51502"/>
    </source>
</evidence>
<evidence type="ECO:0000313" key="3">
    <source>
        <dbReference type="Proteomes" id="UP000526125"/>
    </source>
</evidence>
<dbReference type="InterPro" id="IPR013097">
    <property type="entry name" value="Dabb"/>
</dbReference>
<dbReference type="SMART" id="SM00886">
    <property type="entry name" value="Dabb"/>
    <property type="match status" value="1"/>
</dbReference>
<dbReference type="Proteomes" id="UP000526125">
    <property type="component" value="Unassembled WGS sequence"/>
</dbReference>
<feature type="domain" description="Stress-response A/B barrel" evidence="1">
    <location>
        <begin position="6"/>
        <end position="98"/>
    </location>
</feature>
<dbReference type="Pfam" id="PF07876">
    <property type="entry name" value="Dabb"/>
    <property type="match status" value="1"/>
</dbReference>
<proteinExistence type="predicted"/>
<evidence type="ECO:0000313" key="2">
    <source>
        <dbReference type="EMBL" id="NUU78936.1"/>
    </source>
</evidence>
<comment type="caution">
    <text evidence="2">The sequence shown here is derived from an EMBL/GenBank/DDBJ whole genome shotgun (WGS) entry which is preliminary data.</text>
</comment>
<keyword evidence="3" id="KW-1185">Reference proteome</keyword>